<name>A0A939LSD6_9CELL</name>
<proteinExistence type="predicted"/>
<organism evidence="2 3">
    <name type="scientific">Actinotalea soli</name>
    <dbReference type="NCBI Taxonomy" id="2819234"/>
    <lineage>
        <taxon>Bacteria</taxon>
        <taxon>Bacillati</taxon>
        <taxon>Actinomycetota</taxon>
        <taxon>Actinomycetes</taxon>
        <taxon>Micrococcales</taxon>
        <taxon>Cellulomonadaceae</taxon>
        <taxon>Actinotalea</taxon>
    </lineage>
</organism>
<protein>
    <recommendedName>
        <fullName evidence="4">EcsC family protein</fullName>
    </recommendedName>
</protein>
<feature type="region of interest" description="Disordered" evidence="1">
    <location>
        <begin position="248"/>
        <end position="300"/>
    </location>
</feature>
<feature type="region of interest" description="Disordered" evidence="1">
    <location>
        <begin position="1"/>
        <end position="22"/>
    </location>
</feature>
<reference evidence="2" key="1">
    <citation type="submission" date="2021-03" db="EMBL/GenBank/DDBJ databases">
        <title>Actinotalea soli sp. nov., isolated from soil.</title>
        <authorList>
            <person name="Ping W."/>
            <person name="Zhang J."/>
        </authorList>
    </citation>
    <scope>NUCLEOTIDE SEQUENCE</scope>
    <source>
        <strain evidence="2">BY-33</strain>
    </source>
</reference>
<dbReference type="RefSeq" id="WP_208055861.1">
    <property type="nucleotide sequence ID" value="NZ_JAGEMK010000004.1"/>
</dbReference>
<gene>
    <name evidence="2" type="ORF">J4G33_10240</name>
</gene>
<evidence type="ECO:0000313" key="2">
    <source>
        <dbReference type="EMBL" id="MBO1752180.1"/>
    </source>
</evidence>
<dbReference type="AlphaFoldDB" id="A0A939LSD6"/>
<sequence length="300" mass="30735">MAHHPELGPHGSGRSSRGRATEVPPVTGFPFLDAAFDKAVSIPSAVIHAHVDRIRRRNPRATPAEVVRLLEKQYLLTVTTSGGAVGAAAATPAVGTSVGIALTSSEIATFFAASAAFSLAVADVHGVAVEDTARRRALLLATVLGDQGSKTIGAETGLSTKAWARTLLVNMPTSTIKRVNTALTRRILRQQAGKQGALAFGRLAPFGIGAVIGATGARALGRTVVTGAHRAFGPPPVAFARTIEVNARTSPDAGTGSPEGDLRQIAVDAVHAPGGAHAPGGQQIGAGPHPDDDPQWISPR</sequence>
<keyword evidence="3" id="KW-1185">Reference proteome</keyword>
<dbReference type="Proteomes" id="UP000664209">
    <property type="component" value="Unassembled WGS sequence"/>
</dbReference>
<accession>A0A939LSD6</accession>
<evidence type="ECO:0000313" key="3">
    <source>
        <dbReference type="Proteomes" id="UP000664209"/>
    </source>
</evidence>
<evidence type="ECO:0008006" key="4">
    <source>
        <dbReference type="Google" id="ProtNLM"/>
    </source>
</evidence>
<evidence type="ECO:0000256" key="1">
    <source>
        <dbReference type="SAM" id="MobiDB-lite"/>
    </source>
</evidence>
<dbReference type="EMBL" id="JAGEMK010000004">
    <property type="protein sequence ID" value="MBO1752180.1"/>
    <property type="molecule type" value="Genomic_DNA"/>
</dbReference>
<comment type="caution">
    <text evidence="2">The sequence shown here is derived from an EMBL/GenBank/DDBJ whole genome shotgun (WGS) entry which is preliminary data.</text>
</comment>
<feature type="compositionally biased region" description="Low complexity" evidence="1">
    <location>
        <begin position="271"/>
        <end position="288"/>
    </location>
</feature>